<dbReference type="OrthoDB" id="7933613at2"/>
<evidence type="ECO:0000256" key="1">
    <source>
        <dbReference type="SAM" id="SignalP"/>
    </source>
</evidence>
<dbReference type="RefSeq" id="WP_079603267.1">
    <property type="nucleotide sequence ID" value="NZ_LT670817.1"/>
</dbReference>
<protein>
    <submittedName>
        <fullName evidence="2">Uncharacterized protein</fullName>
    </submittedName>
</protein>
<dbReference type="AlphaFoldDB" id="A0A1M5S5R1"/>
<accession>A0A1M5S5R1</accession>
<gene>
    <name evidence="2" type="ORF">SAMN05443248_4481</name>
</gene>
<dbReference type="Proteomes" id="UP000189796">
    <property type="component" value="Chromosome I"/>
</dbReference>
<sequence length="118" mass="11928">MRHNRIRTIVCSVLAAGAALAAAPATAQTPYDGLWNVTVVTKTGTCEPSSRSTLTVADGKVSAPGADVTGSIGREGLVRVSIRGAYANGQLSGNAGSGKWNGASAGIPCSGRWEASRQ</sequence>
<dbReference type="EMBL" id="LT670817">
    <property type="protein sequence ID" value="SHH33598.1"/>
    <property type="molecule type" value="Genomic_DNA"/>
</dbReference>
<evidence type="ECO:0000313" key="2">
    <source>
        <dbReference type="EMBL" id="SHH33598.1"/>
    </source>
</evidence>
<feature type="signal peptide" evidence="1">
    <location>
        <begin position="1"/>
        <end position="27"/>
    </location>
</feature>
<evidence type="ECO:0000313" key="3">
    <source>
        <dbReference type="Proteomes" id="UP000189796"/>
    </source>
</evidence>
<keyword evidence="1" id="KW-0732">Signal</keyword>
<feature type="chain" id="PRO_5009913636" evidence="1">
    <location>
        <begin position="28"/>
        <end position="118"/>
    </location>
</feature>
<organism evidence="2 3">
    <name type="scientific">Bradyrhizobium erythrophlei</name>
    <dbReference type="NCBI Taxonomy" id="1437360"/>
    <lineage>
        <taxon>Bacteria</taxon>
        <taxon>Pseudomonadati</taxon>
        <taxon>Pseudomonadota</taxon>
        <taxon>Alphaproteobacteria</taxon>
        <taxon>Hyphomicrobiales</taxon>
        <taxon>Nitrobacteraceae</taxon>
        <taxon>Bradyrhizobium</taxon>
    </lineage>
</organism>
<proteinExistence type="predicted"/>
<reference evidence="2 3" key="1">
    <citation type="submission" date="2016-11" db="EMBL/GenBank/DDBJ databases">
        <authorList>
            <person name="Jaros S."/>
            <person name="Januszkiewicz K."/>
            <person name="Wedrychowicz H."/>
        </authorList>
    </citation>
    <scope>NUCLEOTIDE SEQUENCE [LARGE SCALE GENOMIC DNA]</scope>
    <source>
        <strain evidence="2 3">GAS138</strain>
    </source>
</reference>
<name>A0A1M5S5R1_9BRAD</name>